<feature type="compositionally biased region" description="Low complexity" evidence="1">
    <location>
        <begin position="206"/>
        <end position="216"/>
    </location>
</feature>
<evidence type="ECO:0000313" key="4">
    <source>
        <dbReference type="Proteomes" id="UP000078397"/>
    </source>
</evidence>
<dbReference type="KEGG" id="pchm:VFPPC_13577"/>
<keyword evidence="4" id="KW-1185">Reference proteome</keyword>
<feature type="compositionally biased region" description="Basic and acidic residues" evidence="1">
    <location>
        <begin position="94"/>
        <end position="121"/>
    </location>
</feature>
<dbReference type="PANTHER" id="PTHR35391:SF5">
    <property type="entry name" value="DUF6590 DOMAIN-CONTAINING PROTEIN"/>
    <property type="match status" value="1"/>
</dbReference>
<proteinExistence type="predicted"/>
<feature type="region of interest" description="Disordered" evidence="1">
    <location>
        <begin position="93"/>
        <end position="265"/>
    </location>
</feature>
<accession>A0A179FRM0</accession>
<dbReference type="PANTHER" id="PTHR35391">
    <property type="entry name" value="C2H2-TYPE DOMAIN-CONTAINING PROTEIN-RELATED"/>
    <property type="match status" value="1"/>
</dbReference>
<comment type="caution">
    <text evidence="3">The sequence shown here is derived from an EMBL/GenBank/DDBJ whole genome shotgun (WGS) entry which is preliminary data.</text>
</comment>
<dbReference type="EMBL" id="LSBJ02000003">
    <property type="protein sequence ID" value="OAQ67781.1"/>
    <property type="molecule type" value="Genomic_DNA"/>
</dbReference>
<dbReference type="AlphaFoldDB" id="A0A179FRM0"/>
<dbReference type="RefSeq" id="XP_018144631.1">
    <property type="nucleotide sequence ID" value="XM_018291352.1"/>
</dbReference>
<feature type="domain" description="DUF6590" evidence="2">
    <location>
        <begin position="278"/>
        <end position="429"/>
    </location>
</feature>
<dbReference type="STRING" id="1380566.A0A179FRM0"/>
<evidence type="ECO:0000313" key="3">
    <source>
        <dbReference type="EMBL" id="OAQ67781.1"/>
    </source>
</evidence>
<dbReference type="OrthoDB" id="3559580at2759"/>
<dbReference type="InterPro" id="IPR046497">
    <property type="entry name" value="DUF6590"/>
</dbReference>
<organism evidence="3 4">
    <name type="scientific">Pochonia chlamydosporia 170</name>
    <dbReference type="NCBI Taxonomy" id="1380566"/>
    <lineage>
        <taxon>Eukaryota</taxon>
        <taxon>Fungi</taxon>
        <taxon>Dikarya</taxon>
        <taxon>Ascomycota</taxon>
        <taxon>Pezizomycotina</taxon>
        <taxon>Sordariomycetes</taxon>
        <taxon>Hypocreomycetidae</taxon>
        <taxon>Hypocreales</taxon>
        <taxon>Clavicipitaceae</taxon>
        <taxon>Pochonia</taxon>
    </lineage>
</organism>
<evidence type="ECO:0000259" key="2">
    <source>
        <dbReference type="Pfam" id="PF20233"/>
    </source>
</evidence>
<protein>
    <recommendedName>
        <fullName evidence="2">DUF6590 domain-containing protein</fullName>
    </recommendedName>
</protein>
<dbReference type="GeneID" id="28855346"/>
<sequence>MDDAWSPWSEWAYDEKNKTMYRVRQDRYGVLPRIPDSTTKFNSNPNPFHRKFRLSDQYLHAPRDWGCCSNNTNLGDYYSVLPILKLRKSSLEFTSHKDKDRSSKPSKSKSKDKDKGKEKSTSKHHSHDKSSSHRKGHVGTSSAAAAPSGRGSSSTASSSKQHADLYDPSQLSIDPQTGQYFYHRRESVDSTGQDSEYPATDEQQHELLNAAENAEASAYPFGQGIAGPSDPSYSASANTYELEDDGSSTPRNHNHIAADQEDDTFEQMDPRYRVEHSSRFEPGSIFKVYWSEPQGSSDNHKHPSVSGKQEIQDKFGMPFYVGFRRFIVIANDQGHCTCVPILTYGSRGCRKSGVKPNKHGIVHEVGRSARRVDGEPPLGFPPVQVQLTQDGEKLSKESRVNYSKLVTVEHNVAVFFIGSVVHASWPIVEDAVNQCWDQKVHHRRPRH</sequence>
<gene>
    <name evidence="3" type="ORF">VFPPC_13577</name>
</gene>
<feature type="compositionally biased region" description="Polar residues" evidence="1">
    <location>
        <begin position="169"/>
        <end position="179"/>
    </location>
</feature>
<feature type="compositionally biased region" description="Basic residues" evidence="1">
    <location>
        <begin position="122"/>
        <end position="137"/>
    </location>
</feature>
<feature type="compositionally biased region" description="Low complexity" evidence="1">
    <location>
        <begin position="139"/>
        <end position="159"/>
    </location>
</feature>
<evidence type="ECO:0000256" key="1">
    <source>
        <dbReference type="SAM" id="MobiDB-lite"/>
    </source>
</evidence>
<dbReference type="Pfam" id="PF20233">
    <property type="entry name" value="DUF6590"/>
    <property type="match status" value="1"/>
</dbReference>
<reference evidence="3 4" key="1">
    <citation type="journal article" date="2016" name="PLoS Pathog.">
        <title>Biosynthesis of antibiotic leucinostatins in bio-control fungus Purpureocillium lilacinum and their inhibition on phytophthora revealed by genome mining.</title>
        <authorList>
            <person name="Wang G."/>
            <person name="Liu Z."/>
            <person name="Lin R."/>
            <person name="Li E."/>
            <person name="Mao Z."/>
            <person name="Ling J."/>
            <person name="Yang Y."/>
            <person name="Yin W.B."/>
            <person name="Xie B."/>
        </authorList>
    </citation>
    <scope>NUCLEOTIDE SEQUENCE [LARGE SCALE GENOMIC DNA]</scope>
    <source>
        <strain evidence="3">170</strain>
    </source>
</reference>
<dbReference type="Proteomes" id="UP000078397">
    <property type="component" value="Unassembled WGS sequence"/>
</dbReference>
<name>A0A179FRM0_METCM</name>